<keyword evidence="3" id="KW-1185">Reference proteome</keyword>
<dbReference type="PANTHER" id="PTHR38037">
    <property type="entry name" value="ZN_PROTEASE DOMAIN-CONTAINING PROTEIN"/>
    <property type="match status" value="1"/>
</dbReference>
<dbReference type="PANTHER" id="PTHR38037:SF2">
    <property type="entry name" value="ATP-DEPENDENT ZINC PROTEASE DOMAIN-CONTAINING PROTEIN-RELATED"/>
    <property type="match status" value="1"/>
</dbReference>
<dbReference type="Pfam" id="PF05618">
    <property type="entry name" value="Zn_protease"/>
    <property type="match status" value="1"/>
</dbReference>
<dbReference type="RefSeq" id="WP_289402355.1">
    <property type="nucleotide sequence ID" value="NZ_JAQIBC010000008.1"/>
</dbReference>
<dbReference type="Gene3D" id="2.40.70.10">
    <property type="entry name" value="Acid Proteases"/>
    <property type="match status" value="1"/>
</dbReference>
<evidence type="ECO:0000259" key="1">
    <source>
        <dbReference type="Pfam" id="PF05618"/>
    </source>
</evidence>
<dbReference type="EMBL" id="JAQIBC010000008">
    <property type="protein sequence ID" value="MDM5264459.1"/>
    <property type="molecule type" value="Genomic_DNA"/>
</dbReference>
<evidence type="ECO:0000313" key="3">
    <source>
        <dbReference type="Proteomes" id="UP001169066"/>
    </source>
</evidence>
<sequence length="136" mass="15688">MEVIGYIERVDLPGLELFALDAKIDTGADSCSMHCDDIEIEGENVIFTLHDEVHPAYHGKRLTLPIYKIKNVKSSNGRSEERIFVKSMLKLGCKTYEAEISLTNRENMKYPMLIGRRFLSHHYLIDVSHKYITKDK</sequence>
<reference evidence="2" key="1">
    <citation type="submission" date="2023-01" db="EMBL/GenBank/DDBJ databases">
        <title>Sulfurovum sp. XTW-4 genome assembly.</title>
        <authorList>
            <person name="Wang J."/>
        </authorList>
    </citation>
    <scope>NUCLEOTIDE SEQUENCE</scope>
    <source>
        <strain evidence="2">XTW-4</strain>
    </source>
</reference>
<accession>A0ABT7QTR8</accession>
<evidence type="ECO:0000313" key="2">
    <source>
        <dbReference type="EMBL" id="MDM5264459.1"/>
    </source>
</evidence>
<gene>
    <name evidence="2" type="ORF">PF327_09645</name>
</gene>
<comment type="caution">
    <text evidence="2">The sequence shown here is derived from an EMBL/GenBank/DDBJ whole genome shotgun (WGS) entry which is preliminary data.</text>
</comment>
<organism evidence="2 3">
    <name type="scientific">Sulfurovum xiamenensis</name>
    <dbReference type="NCBI Taxonomy" id="3019066"/>
    <lineage>
        <taxon>Bacteria</taxon>
        <taxon>Pseudomonadati</taxon>
        <taxon>Campylobacterota</taxon>
        <taxon>Epsilonproteobacteria</taxon>
        <taxon>Campylobacterales</taxon>
        <taxon>Sulfurovaceae</taxon>
        <taxon>Sulfurovum</taxon>
    </lineage>
</organism>
<dbReference type="SUPFAM" id="SSF50630">
    <property type="entry name" value="Acid proteases"/>
    <property type="match status" value="1"/>
</dbReference>
<dbReference type="InterPro" id="IPR021109">
    <property type="entry name" value="Peptidase_aspartic_dom_sf"/>
</dbReference>
<dbReference type="Proteomes" id="UP001169066">
    <property type="component" value="Unassembled WGS sequence"/>
</dbReference>
<name>A0ABT7QTR8_9BACT</name>
<dbReference type="InterPro" id="IPR008503">
    <property type="entry name" value="Asp_endopeptidase"/>
</dbReference>
<proteinExistence type="predicted"/>
<feature type="domain" description="Retropepsin-like aspartic endopeptidase" evidence="1">
    <location>
        <begin position="3"/>
        <end position="134"/>
    </location>
</feature>
<protein>
    <submittedName>
        <fullName evidence="2">RimK/LysX family protein</fullName>
    </submittedName>
</protein>